<organism evidence="1 2">
    <name type="scientific">Miscanthus lutarioriparius</name>
    <dbReference type="NCBI Taxonomy" id="422564"/>
    <lineage>
        <taxon>Eukaryota</taxon>
        <taxon>Viridiplantae</taxon>
        <taxon>Streptophyta</taxon>
        <taxon>Embryophyta</taxon>
        <taxon>Tracheophyta</taxon>
        <taxon>Spermatophyta</taxon>
        <taxon>Magnoliopsida</taxon>
        <taxon>Liliopsida</taxon>
        <taxon>Poales</taxon>
        <taxon>Poaceae</taxon>
        <taxon>PACMAD clade</taxon>
        <taxon>Panicoideae</taxon>
        <taxon>Andropogonodae</taxon>
        <taxon>Andropogoneae</taxon>
        <taxon>Saccharinae</taxon>
        <taxon>Miscanthus</taxon>
    </lineage>
</organism>
<comment type="caution">
    <text evidence="1">The sequence shown here is derived from an EMBL/GenBank/DDBJ whole genome shotgun (WGS) entry which is preliminary data.</text>
</comment>
<proteinExistence type="predicted"/>
<name>A0A811QKU0_9POAL</name>
<dbReference type="PANTHER" id="PTHR35828:SF13">
    <property type="entry name" value="OS01G0152100 PROTEIN"/>
    <property type="match status" value="1"/>
</dbReference>
<sequence length="202" mass="22023">MTCNWWVHRFTNPAFLCELFKGNRACLIGFFFQKTRLNFSKQMIRTEGASVSAPTFMLSPLSPLIGPTERSFTAFVPDHDGTFNYAEPLEAHHGIILMQLVPRTFDRPKPPVLLCLCNPITGECHFLPPLETPHSPPPLGLDYPGVGLQVTMNAIVTAADNSNLGRGQLLLITTKGSGPDSVRCTFTRTLLAHAAGAHPPGG</sequence>
<protein>
    <submittedName>
        <fullName evidence="1">Uncharacterized protein</fullName>
    </submittedName>
</protein>
<dbReference type="PANTHER" id="PTHR35828">
    <property type="entry name" value="OS08G0203800 PROTEIN-RELATED"/>
    <property type="match status" value="1"/>
</dbReference>
<keyword evidence="2" id="KW-1185">Reference proteome</keyword>
<reference evidence="1" key="1">
    <citation type="submission" date="2020-10" db="EMBL/GenBank/DDBJ databases">
        <authorList>
            <person name="Han B."/>
            <person name="Lu T."/>
            <person name="Zhao Q."/>
            <person name="Huang X."/>
            <person name="Zhao Y."/>
        </authorList>
    </citation>
    <scope>NUCLEOTIDE SEQUENCE</scope>
</reference>
<evidence type="ECO:0000313" key="2">
    <source>
        <dbReference type="Proteomes" id="UP000604825"/>
    </source>
</evidence>
<evidence type="ECO:0000313" key="1">
    <source>
        <dbReference type="EMBL" id="CAD6256757.1"/>
    </source>
</evidence>
<dbReference type="AlphaFoldDB" id="A0A811QKU0"/>
<dbReference type="EMBL" id="CAJGYO010000010">
    <property type="protein sequence ID" value="CAD6256757.1"/>
    <property type="molecule type" value="Genomic_DNA"/>
</dbReference>
<gene>
    <name evidence="1" type="ORF">NCGR_LOCUS40256</name>
</gene>
<dbReference type="OrthoDB" id="603189at2759"/>
<accession>A0A811QKU0</accession>
<dbReference type="Proteomes" id="UP000604825">
    <property type="component" value="Unassembled WGS sequence"/>
</dbReference>